<gene>
    <name evidence="1" type="ORF">KFK09_008993</name>
</gene>
<evidence type="ECO:0000313" key="2">
    <source>
        <dbReference type="Proteomes" id="UP000829196"/>
    </source>
</evidence>
<reference evidence="1" key="1">
    <citation type="journal article" date="2022" name="Front. Genet.">
        <title>Chromosome-Scale Assembly of the Dendrobium nobile Genome Provides Insights Into the Molecular Mechanism of the Biosynthesis of the Medicinal Active Ingredient of Dendrobium.</title>
        <authorList>
            <person name="Xu Q."/>
            <person name="Niu S.-C."/>
            <person name="Li K.-L."/>
            <person name="Zheng P.-J."/>
            <person name="Zhang X.-J."/>
            <person name="Jia Y."/>
            <person name="Liu Y."/>
            <person name="Niu Y.-X."/>
            <person name="Yu L.-H."/>
            <person name="Chen D.-F."/>
            <person name="Zhang G.-Q."/>
        </authorList>
    </citation>
    <scope>NUCLEOTIDE SEQUENCE</scope>
    <source>
        <tissue evidence="1">Leaf</tissue>
    </source>
</reference>
<dbReference type="AlphaFoldDB" id="A0A8T3BM81"/>
<evidence type="ECO:0000313" key="1">
    <source>
        <dbReference type="EMBL" id="KAI0516321.1"/>
    </source>
</evidence>
<comment type="caution">
    <text evidence="1">The sequence shown here is derived from an EMBL/GenBank/DDBJ whole genome shotgun (WGS) entry which is preliminary data.</text>
</comment>
<name>A0A8T3BM81_DENNO</name>
<organism evidence="1 2">
    <name type="scientific">Dendrobium nobile</name>
    <name type="common">Orchid</name>
    <dbReference type="NCBI Taxonomy" id="94219"/>
    <lineage>
        <taxon>Eukaryota</taxon>
        <taxon>Viridiplantae</taxon>
        <taxon>Streptophyta</taxon>
        <taxon>Embryophyta</taxon>
        <taxon>Tracheophyta</taxon>
        <taxon>Spermatophyta</taxon>
        <taxon>Magnoliopsida</taxon>
        <taxon>Liliopsida</taxon>
        <taxon>Asparagales</taxon>
        <taxon>Orchidaceae</taxon>
        <taxon>Epidendroideae</taxon>
        <taxon>Malaxideae</taxon>
        <taxon>Dendrobiinae</taxon>
        <taxon>Dendrobium</taxon>
    </lineage>
</organism>
<keyword evidence="2" id="KW-1185">Reference proteome</keyword>
<dbReference type="Proteomes" id="UP000829196">
    <property type="component" value="Unassembled WGS sequence"/>
</dbReference>
<sequence length="83" mass="9500">MEKEMKPWGFRNSLRLPWASCARGHGLKLFVNNKERRGPGDFTTGRGKGAFLACFFRLYFLTSRERGATERGVRDERESSDVG</sequence>
<dbReference type="EMBL" id="JAGYWB010000007">
    <property type="protein sequence ID" value="KAI0516321.1"/>
    <property type="molecule type" value="Genomic_DNA"/>
</dbReference>
<protein>
    <submittedName>
        <fullName evidence="1">Uncharacterized protein</fullName>
    </submittedName>
</protein>
<proteinExistence type="predicted"/>
<accession>A0A8T3BM81</accession>